<accession>A0A3A1R2M5</accession>
<protein>
    <submittedName>
        <fullName evidence="2">Enoyl-CoA hydratase/isomerase family protein</fullName>
    </submittedName>
</protein>
<dbReference type="AlphaFoldDB" id="A0A3A1R2M5"/>
<dbReference type="GO" id="GO:0005829">
    <property type="term" value="C:cytosol"/>
    <property type="evidence" value="ECO:0007669"/>
    <property type="project" value="TreeGrafter"/>
</dbReference>
<dbReference type="Pfam" id="PF00378">
    <property type="entry name" value="ECH_1"/>
    <property type="match status" value="1"/>
</dbReference>
<dbReference type="InterPro" id="IPR029045">
    <property type="entry name" value="ClpP/crotonase-like_dom_sf"/>
</dbReference>
<gene>
    <name evidence="2" type="ORF">D3H55_05180</name>
</gene>
<evidence type="ECO:0000313" key="3">
    <source>
        <dbReference type="Proteomes" id="UP000265801"/>
    </source>
</evidence>
<proteinExistence type="predicted"/>
<dbReference type="GO" id="GO:0006635">
    <property type="term" value="P:fatty acid beta-oxidation"/>
    <property type="evidence" value="ECO:0007669"/>
    <property type="project" value="TreeGrafter"/>
</dbReference>
<dbReference type="EMBL" id="QXIR01000005">
    <property type="protein sequence ID" value="RIW36304.1"/>
    <property type="molecule type" value="Genomic_DNA"/>
</dbReference>
<dbReference type="GO" id="GO:0016829">
    <property type="term" value="F:lyase activity"/>
    <property type="evidence" value="ECO:0007669"/>
    <property type="project" value="UniProtKB-KW"/>
</dbReference>
<comment type="caution">
    <text evidence="2">The sequence shown here is derived from an EMBL/GenBank/DDBJ whole genome shotgun (WGS) entry which is preliminary data.</text>
</comment>
<dbReference type="Proteomes" id="UP000265801">
    <property type="component" value="Unassembled WGS sequence"/>
</dbReference>
<dbReference type="InterPro" id="IPR001753">
    <property type="entry name" value="Enoyl-CoA_hydra/iso"/>
</dbReference>
<dbReference type="OrthoDB" id="9775794at2"/>
<dbReference type="CDD" id="cd06558">
    <property type="entry name" value="crotonase-like"/>
    <property type="match status" value="1"/>
</dbReference>
<keyword evidence="1" id="KW-0456">Lyase</keyword>
<dbReference type="PANTHER" id="PTHR11941">
    <property type="entry name" value="ENOYL-COA HYDRATASE-RELATED"/>
    <property type="match status" value="1"/>
</dbReference>
<dbReference type="RefSeq" id="WP_119545859.1">
    <property type="nucleotide sequence ID" value="NZ_QXIR01000005.1"/>
</dbReference>
<dbReference type="SUPFAM" id="SSF52096">
    <property type="entry name" value="ClpP/crotonase"/>
    <property type="match status" value="1"/>
</dbReference>
<dbReference type="GO" id="GO:0016853">
    <property type="term" value="F:isomerase activity"/>
    <property type="evidence" value="ECO:0007669"/>
    <property type="project" value="UniProtKB-KW"/>
</dbReference>
<keyword evidence="2" id="KW-0413">Isomerase</keyword>
<dbReference type="PANTHER" id="PTHR11941:SF27">
    <property type="entry name" value="ETHYLMALONYL-COA DECARBOXYLASE"/>
    <property type="match status" value="1"/>
</dbReference>
<organism evidence="2 3">
    <name type="scientific">Bacillus salacetis</name>
    <dbReference type="NCBI Taxonomy" id="2315464"/>
    <lineage>
        <taxon>Bacteria</taxon>
        <taxon>Bacillati</taxon>
        <taxon>Bacillota</taxon>
        <taxon>Bacilli</taxon>
        <taxon>Bacillales</taxon>
        <taxon>Bacillaceae</taxon>
        <taxon>Bacillus</taxon>
    </lineage>
</organism>
<dbReference type="Gene3D" id="3.90.226.10">
    <property type="entry name" value="2-enoyl-CoA Hydratase, Chain A, domain 1"/>
    <property type="match status" value="1"/>
</dbReference>
<sequence>MGEYLLDETKEGALIFTINREDKRNAINYEVMEGLKAALEEAAGNNQIKMLIITAAGDKAFCSGGDLDAFHGLKSEEQAYSMLRKMGDILYQLAVLPKLTVALINGIAAGGGCEIAAACDFRIARKGVKMGFIQGKLSITTGWGGGSLLMERIRCTDALYLLGTAGLYESERMHQLGFVNHLLDKTDKESALQVMEGFLARDVHVLSAYKQMMKEKWEAGQLPGRIEKEIRKCAELWAKDEHHTAVENFLSNRKK</sequence>
<name>A0A3A1R2M5_9BACI</name>
<reference evidence="2 3" key="1">
    <citation type="submission" date="2018-09" db="EMBL/GenBank/DDBJ databases">
        <title>Bacillus saliacetes sp. nov., isolated from Thai shrimp paste (Ka-pi).</title>
        <authorList>
            <person name="Daroonpunt R."/>
            <person name="Tanasupawat S."/>
            <person name="Yiamsombut S."/>
        </authorList>
    </citation>
    <scope>NUCLEOTIDE SEQUENCE [LARGE SCALE GENOMIC DNA]</scope>
    <source>
        <strain evidence="2 3">SKP7-4</strain>
    </source>
</reference>
<evidence type="ECO:0000313" key="2">
    <source>
        <dbReference type="EMBL" id="RIW36304.1"/>
    </source>
</evidence>
<evidence type="ECO:0000256" key="1">
    <source>
        <dbReference type="ARBA" id="ARBA00023239"/>
    </source>
</evidence>
<keyword evidence="3" id="KW-1185">Reference proteome</keyword>